<feature type="compositionally biased region" description="Basic and acidic residues" evidence="1">
    <location>
        <begin position="35"/>
        <end position="53"/>
    </location>
</feature>
<feature type="compositionally biased region" description="Low complexity" evidence="1">
    <location>
        <begin position="13"/>
        <end position="25"/>
    </location>
</feature>
<keyword evidence="3" id="KW-1185">Reference proteome</keyword>
<comment type="caution">
    <text evidence="2">The sequence shown here is derived from an EMBL/GenBank/DDBJ whole genome shotgun (WGS) entry which is preliminary data.</text>
</comment>
<organism evidence="2 3">
    <name type="scientific">Dryococelus australis</name>
    <dbReference type="NCBI Taxonomy" id="614101"/>
    <lineage>
        <taxon>Eukaryota</taxon>
        <taxon>Metazoa</taxon>
        <taxon>Ecdysozoa</taxon>
        <taxon>Arthropoda</taxon>
        <taxon>Hexapoda</taxon>
        <taxon>Insecta</taxon>
        <taxon>Pterygota</taxon>
        <taxon>Neoptera</taxon>
        <taxon>Polyneoptera</taxon>
        <taxon>Phasmatodea</taxon>
        <taxon>Verophasmatodea</taxon>
        <taxon>Anareolatae</taxon>
        <taxon>Phasmatidae</taxon>
        <taxon>Eurycanthinae</taxon>
        <taxon>Dryococelus</taxon>
    </lineage>
</organism>
<evidence type="ECO:0000256" key="1">
    <source>
        <dbReference type="SAM" id="MobiDB-lite"/>
    </source>
</evidence>
<accession>A0ABQ9H7R3</accession>
<evidence type="ECO:0000313" key="3">
    <source>
        <dbReference type="Proteomes" id="UP001159363"/>
    </source>
</evidence>
<reference evidence="2 3" key="1">
    <citation type="submission" date="2023-02" db="EMBL/GenBank/DDBJ databases">
        <title>LHISI_Scaffold_Assembly.</title>
        <authorList>
            <person name="Stuart O.P."/>
            <person name="Cleave R."/>
            <person name="Magrath M.J.L."/>
            <person name="Mikheyev A.S."/>
        </authorList>
    </citation>
    <scope>NUCLEOTIDE SEQUENCE [LARGE SCALE GENOMIC DNA]</scope>
    <source>
        <strain evidence="2">Daus_M_001</strain>
        <tissue evidence="2">Leg muscle</tissue>
    </source>
</reference>
<gene>
    <name evidence="2" type="ORF">PR048_016820</name>
</gene>
<feature type="region of interest" description="Disordered" evidence="1">
    <location>
        <begin position="1"/>
        <end position="91"/>
    </location>
</feature>
<sequence length="174" mass="19146">MRRSRGPQVPCVSLDANASDDASLAIRHASSQEAPTRRRSPEDKGPAKEKEGDAGWASVQPRRVPSRRTSPFRPPSCRGRSGKVSGTISQRLFGKRVTAPPPAGWPSGEVSRRVIGQAVYSPATDVATQCAISRYLARDGWLMRQLAHVTSLCRRRRNTLDNLPASLRNAFLRF</sequence>
<dbReference type="Proteomes" id="UP001159363">
    <property type="component" value="Chromosome 5"/>
</dbReference>
<name>A0ABQ9H7R3_9NEOP</name>
<proteinExistence type="predicted"/>
<dbReference type="EMBL" id="JARBHB010000006">
    <property type="protein sequence ID" value="KAJ8880351.1"/>
    <property type="molecule type" value="Genomic_DNA"/>
</dbReference>
<feature type="compositionally biased region" description="Low complexity" evidence="1">
    <location>
        <begin position="61"/>
        <end position="78"/>
    </location>
</feature>
<evidence type="ECO:0000313" key="2">
    <source>
        <dbReference type="EMBL" id="KAJ8880351.1"/>
    </source>
</evidence>
<protein>
    <submittedName>
        <fullName evidence="2">Uncharacterized protein</fullName>
    </submittedName>
</protein>